<dbReference type="Pfam" id="PF06522">
    <property type="entry name" value="B12D"/>
    <property type="match status" value="1"/>
</dbReference>
<name>A0A5E4Q1Y8_9NEOP</name>
<keyword evidence="1" id="KW-0472">Membrane</keyword>
<accession>A0A5E4Q1Y8</accession>
<dbReference type="InterPro" id="IPR010530">
    <property type="entry name" value="B12D"/>
</dbReference>
<feature type="transmembrane region" description="Helical" evidence="1">
    <location>
        <begin position="14"/>
        <end position="38"/>
    </location>
</feature>
<dbReference type="EMBL" id="FZQP02000959">
    <property type="protein sequence ID" value="VVC91083.1"/>
    <property type="molecule type" value="Genomic_DNA"/>
</dbReference>
<dbReference type="Proteomes" id="UP000324832">
    <property type="component" value="Unassembled WGS sequence"/>
</dbReference>
<dbReference type="PANTHER" id="PTHR14256">
    <property type="entry name" value="NADH-UBIQUINONE OXIDOREDUCTASE MLRQ SUBUNIT"/>
    <property type="match status" value="1"/>
</dbReference>
<protein>
    <recommendedName>
        <fullName evidence="4">NADH dehydrogenase [ubiquinone] 1 alpha subcomplex subunit 4</fullName>
    </recommendedName>
</protein>
<keyword evidence="1" id="KW-1133">Transmembrane helix</keyword>
<keyword evidence="3" id="KW-1185">Reference proteome</keyword>
<evidence type="ECO:0008006" key="4">
    <source>
        <dbReference type="Google" id="ProtNLM"/>
    </source>
</evidence>
<evidence type="ECO:0000313" key="3">
    <source>
        <dbReference type="Proteomes" id="UP000324832"/>
    </source>
</evidence>
<dbReference type="PANTHER" id="PTHR14256:SF1">
    <property type="entry name" value="GEO09626P1"/>
    <property type="match status" value="1"/>
</dbReference>
<evidence type="ECO:0000256" key="1">
    <source>
        <dbReference type="SAM" id="Phobius"/>
    </source>
</evidence>
<reference evidence="2 3" key="1">
    <citation type="submission" date="2017-07" db="EMBL/GenBank/DDBJ databases">
        <authorList>
            <person name="Talla V."/>
            <person name="Backstrom N."/>
        </authorList>
    </citation>
    <scope>NUCLEOTIDE SEQUENCE [LARGE SCALE GENOMIC DNA]</scope>
</reference>
<dbReference type="AlphaFoldDB" id="A0A5E4Q1Y8"/>
<keyword evidence="1" id="KW-0812">Transmembrane</keyword>
<organism evidence="2 3">
    <name type="scientific">Leptidea sinapis</name>
    <dbReference type="NCBI Taxonomy" id="189913"/>
    <lineage>
        <taxon>Eukaryota</taxon>
        <taxon>Metazoa</taxon>
        <taxon>Ecdysozoa</taxon>
        <taxon>Arthropoda</taxon>
        <taxon>Hexapoda</taxon>
        <taxon>Insecta</taxon>
        <taxon>Pterygota</taxon>
        <taxon>Neoptera</taxon>
        <taxon>Endopterygota</taxon>
        <taxon>Lepidoptera</taxon>
        <taxon>Glossata</taxon>
        <taxon>Ditrysia</taxon>
        <taxon>Papilionoidea</taxon>
        <taxon>Pieridae</taxon>
        <taxon>Dismorphiinae</taxon>
        <taxon>Leptidea</taxon>
    </lineage>
</organism>
<evidence type="ECO:0000313" key="2">
    <source>
        <dbReference type="EMBL" id="VVC91083.1"/>
    </source>
</evidence>
<proteinExistence type="predicted"/>
<sequence length="81" mass="9492">MQGLSIESLKRHKALIPLFVCVGLGCGGALFYTARLAFRNPEVTWNRRTNPEPWEEYRTKQYKFYSPTRDYSKEDCPAPKY</sequence>
<gene>
    <name evidence="2" type="ORF">LSINAPIS_LOCUS3848</name>
</gene>